<dbReference type="SUPFAM" id="SSF54637">
    <property type="entry name" value="Thioesterase/thiol ester dehydrase-isomerase"/>
    <property type="match status" value="1"/>
</dbReference>
<name>A0A1G1T4V1_9BACT</name>
<dbReference type="PANTHER" id="PTHR31793">
    <property type="entry name" value="4-HYDROXYBENZOYL-COA THIOESTERASE FAMILY MEMBER"/>
    <property type="match status" value="1"/>
</dbReference>
<dbReference type="RefSeq" id="WP_070733964.1">
    <property type="nucleotide sequence ID" value="NZ_MDZC01000054.1"/>
</dbReference>
<evidence type="ECO:0000313" key="5">
    <source>
        <dbReference type="Proteomes" id="UP000177791"/>
    </source>
</evidence>
<dbReference type="Gene3D" id="3.10.129.10">
    <property type="entry name" value="Hotdog Thioesterase"/>
    <property type="match status" value="1"/>
</dbReference>
<dbReference type="EMBL" id="MDZC01000054">
    <property type="protein sequence ID" value="OGX85901.1"/>
    <property type="molecule type" value="Genomic_DNA"/>
</dbReference>
<dbReference type="AlphaFoldDB" id="A0A1G1T4V1"/>
<gene>
    <name evidence="4" type="ORF">BEN48_13870</name>
</gene>
<dbReference type="InterPro" id="IPR029069">
    <property type="entry name" value="HotDog_dom_sf"/>
</dbReference>
<comment type="caution">
    <text evidence="4">The sequence shown here is derived from an EMBL/GenBank/DDBJ whole genome shotgun (WGS) entry which is preliminary data.</text>
</comment>
<dbReference type="GO" id="GO:0047617">
    <property type="term" value="F:fatty acyl-CoA hydrolase activity"/>
    <property type="evidence" value="ECO:0007669"/>
    <property type="project" value="TreeGrafter"/>
</dbReference>
<evidence type="ECO:0000313" key="4">
    <source>
        <dbReference type="EMBL" id="OGX85901.1"/>
    </source>
</evidence>
<accession>A0A1G1T4V1</accession>
<dbReference type="Pfam" id="PF13279">
    <property type="entry name" value="4HBT_2"/>
    <property type="match status" value="1"/>
</dbReference>
<feature type="region of interest" description="Disordered" evidence="3">
    <location>
        <begin position="151"/>
        <end position="173"/>
    </location>
</feature>
<keyword evidence="2" id="KW-0378">Hydrolase</keyword>
<protein>
    <submittedName>
        <fullName evidence="4">Thioesterase</fullName>
    </submittedName>
</protein>
<sequence length="184" mass="21186">MYQSDIQIRVRYAETDQMGYVYHGNYAAYFEVARTESFRQLGIRYKDLETEGVGMPVGELRTRFRRPARYDDLLTVRLLLKQPAEGSRVLFEYEIYNEAQELLTEGHTLMVFVNTSTGRPCPCPIAFRSAWHPTSPKTRWTARCCPRPAPFRPMRRHRPRSASSARRPGGGGQCTFTATPAVCW</sequence>
<dbReference type="NCBIfam" id="TIGR00051">
    <property type="entry name" value="YbgC/FadM family acyl-CoA thioesterase"/>
    <property type="match status" value="1"/>
</dbReference>
<comment type="similarity">
    <text evidence="1">Belongs to the 4-hydroxybenzoyl-CoA thioesterase family.</text>
</comment>
<proteinExistence type="inferred from homology"/>
<dbReference type="CDD" id="cd00586">
    <property type="entry name" value="4HBT"/>
    <property type="match status" value="1"/>
</dbReference>
<dbReference type="Proteomes" id="UP000177791">
    <property type="component" value="Unassembled WGS sequence"/>
</dbReference>
<evidence type="ECO:0000256" key="3">
    <source>
        <dbReference type="SAM" id="MobiDB-lite"/>
    </source>
</evidence>
<reference evidence="4 5" key="1">
    <citation type="submission" date="2016-08" db="EMBL/GenBank/DDBJ databases">
        <title>Hymenobacter coccineus sp. nov., Hymenobacter lapidarius sp. nov. and Hymenobacter glacialis sp. nov., isolated from Antarctic soil.</title>
        <authorList>
            <person name="Sedlacek I."/>
            <person name="Kralova S."/>
            <person name="Kyrova K."/>
            <person name="Maslanova I."/>
            <person name="Stankova E."/>
            <person name="Vrbovska V."/>
            <person name="Nemec M."/>
            <person name="Bartak M."/>
            <person name="Svec P."/>
            <person name="Busse H.-J."/>
            <person name="Pantucek R."/>
        </authorList>
    </citation>
    <scope>NUCLEOTIDE SEQUENCE [LARGE SCALE GENOMIC DNA]</scope>
    <source>
        <strain evidence="4 5">CCM 8648</strain>
    </source>
</reference>
<dbReference type="InterPro" id="IPR050563">
    <property type="entry name" value="4-hydroxybenzoyl-CoA_TE"/>
</dbReference>
<dbReference type="STRING" id="1908236.BEN48_13870"/>
<dbReference type="InterPro" id="IPR006684">
    <property type="entry name" value="YbgC/YbaW"/>
</dbReference>
<organism evidence="4 5">
    <name type="scientific">Hymenobacter glacialis</name>
    <dbReference type="NCBI Taxonomy" id="1908236"/>
    <lineage>
        <taxon>Bacteria</taxon>
        <taxon>Pseudomonadati</taxon>
        <taxon>Bacteroidota</taxon>
        <taxon>Cytophagia</taxon>
        <taxon>Cytophagales</taxon>
        <taxon>Hymenobacteraceae</taxon>
        <taxon>Hymenobacter</taxon>
    </lineage>
</organism>
<dbReference type="PANTHER" id="PTHR31793:SF27">
    <property type="entry name" value="NOVEL THIOESTERASE SUPERFAMILY DOMAIN AND SAPOSIN A-TYPE DOMAIN CONTAINING PROTEIN (0610012H03RIK)"/>
    <property type="match status" value="1"/>
</dbReference>
<evidence type="ECO:0000256" key="1">
    <source>
        <dbReference type="ARBA" id="ARBA00005953"/>
    </source>
</evidence>
<evidence type="ECO:0000256" key="2">
    <source>
        <dbReference type="ARBA" id="ARBA00022801"/>
    </source>
</evidence>
<keyword evidence="5" id="KW-1185">Reference proteome</keyword>